<proteinExistence type="predicted"/>
<dbReference type="EMBL" id="DSGB01000006">
    <property type="protein sequence ID" value="HER96686.1"/>
    <property type="molecule type" value="Genomic_DNA"/>
</dbReference>
<evidence type="ECO:0000313" key="1">
    <source>
        <dbReference type="EMBL" id="HER96686.1"/>
    </source>
</evidence>
<protein>
    <submittedName>
        <fullName evidence="1">Uncharacterized protein</fullName>
    </submittedName>
</protein>
<organism evidence="1">
    <name type="scientific">Rhodothermus marinus</name>
    <name type="common">Rhodothermus obamensis</name>
    <dbReference type="NCBI Taxonomy" id="29549"/>
    <lineage>
        <taxon>Bacteria</taxon>
        <taxon>Pseudomonadati</taxon>
        <taxon>Rhodothermota</taxon>
        <taxon>Rhodothermia</taxon>
        <taxon>Rhodothermales</taxon>
        <taxon>Rhodothermaceae</taxon>
        <taxon>Rhodothermus</taxon>
    </lineage>
</organism>
<accession>A0A7V2B1Q5</accession>
<comment type="caution">
    <text evidence="1">The sequence shown here is derived from an EMBL/GenBank/DDBJ whole genome shotgun (WGS) entry which is preliminary data.</text>
</comment>
<dbReference type="AlphaFoldDB" id="A0A7V2B1Q5"/>
<name>A0A7V2B1Q5_RHOMR</name>
<gene>
    <name evidence="1" type="ORF">ENO59_09250</name>
</gene>
<sequence>MPEAEENLALRVELGRIDSVQQFTDVLIDLDRAYNALYYFLDLTHDIENLYRHWWRYLPELVHWAWFLPVGRMPGGRRRLKLGTIIIGQVEDFSVFVLPSDRLVLKACQIGSPGWIDILGKLNPLQILREYHEMRKDREYRERAEKERLHLENELLRNQVIRERIEILKELGFPRSTIKEIVNSVLKEPLEAFGAHVDNGNIRGLESLSQSTGGKEARQ</sequence>
<reference evidence="1" key="1">
    <citation type="journal article" date="2020" name="mSystems">
        <title>Genome- and Community-Level Interaction Insights into Carbon Utilization and Element Cycling Functions of Hydrothermarchaeota in Hydrothermal Sediment.</title>
        <authorList>
            <person name="Zhou Z."/>
            <person name="Liu Y."/>
            <person name="Xu W."/>
            <person name="Pan J."/>
            <person name="Luo Z.H."/>
            <person name="Li M."/>
        </authorList>
    </citation>
    <scope>NUCLEOTIDE SEQUENCE [LARGE SCALE GENOMIC DNA]</scope>
    <source>
        <strain evidence="1">SpSt-143</strain>
    </source>
</reference>